<evidence type="ECO:0000313" key="3">
    <source>
        <dbReference type="Proteomes" id="UP000288805"/>
    </source>
</evidence>
<dbReference type="AlphaFoldDB" id="A0A438C877"/>
<feature type="region of interest" description="Disordered" evidence="1">
    <location>
        <begin position="81"/>
        <end position="114"/>
    </location>
</feature>
<protein>
    <recommendedName>
        <fullName evidence="4">Retrotransposon gag domain-containing protein</fullName>
    </recommendedName>
</protein>
<name>A0A438C877_VITVI</name>
<evidence type="ECO:0008006" key="4">
    <source>
        <dbReference type="Google" id="ProtNLM"/>
    </source>
</evidence>
<proteinExistence type="predicted"/>
<gene>
    <name evidence="2" type="ORF">CK203_117078</name>
</gene>
<evidence type="ECO:0000256" key="1">
    <source>
        <dbReference type="SAM" id="MobiDB-lite"/>
    </source>
</evidence>
<comment type="caution">
    <text evidence="2">The sequence shown here is derived from an EMBL/GenBank/DDBJ whole genome shotgun (WGS) entry which is preliminary data.</text>
</comment>
<accession>A0A438C877</accession>
<dbReference type="EMBL" id="QGNW01002486">
    <property type="protein sequence ID" value="RVW19398.1"/>
    <property type="molecule type" value="Genomic_DNA"/>
</dbReference>
<dbReference type="Proteomes" id="UP000288805">
    <property type="component" value="Unassembled WGS sequence"/>
</dbReference>
<evidence type="ECO:0000313" key="2">
    <source>
        <dbReference type="EMBL" id="RVW19398.1"/>
    </source>
</evidence>
<reference evidence="2 3" key="1">
    <citation type="journal article" date="2018" name="PLoS Genet.">
        <title>Population sequencing reveals clonal diversity and ancestral inbreeding in the grapevine cultivar Chardonnay.</title>
        <authorList>
            <person name="Roach M.J."/>
            <person name="Johnson D.L."/>
            <person name="Bohlmann J."/>
            <person name="van Vuuren H.J."/>
            <person name="Jones S.J."/>
            <person name="Pretorius I.S."/>
            <person name="Schmidt S.A."/>
            <person name="Borneman A.R."/>
        </authorList>
    </citation>
    <scope>NUCLEOTIDE SEQUENCE [LARGE SCALE GENOMIC DNA]</scope>
    <source>
        <strain evidence="3">cv. Chardonnay</strain>
        <tissue evidence="2">Leaf</tissue>
    </source>
</reference>
<organism evidence="2 3">
    <name type="scientific">Vitis vinifera</name>
    <name type="common">Grape</name>
    <dbReference type="NCBI Taxonomy" id="29760"/>
    <lineage>
        <taxon>Eukaryota</taxon>
        <taxon>Viridiplantae</taxon>
        <taxon>Streptophyta</taxon>
        <taxon>Embryophyta</taxon>
        <taxon>Tracheophyta</taxon>
        <taxon>Spermatophyta</taxon>
        <taxon>Magnoliopsida</taxon>
        <taxon>eudicotyledons</taxon>
        <taxon>Gunneridae</taxon>
        <taxon>Pentapetalae</taxon>
        <taxon>rosids</taxon>
        <taxon>Vitales</taxon>
        <taxon>Vitaceae</taxon>
        <taxon>Viteae</taxon>
        <taxon>Vitis</taxon>
    </lineage>
</organism>
<sequence>MHFMQLMTLDIGNDALLCKNIKLQENESLRDFMKRFEQVVLQVESCSMDAILQIFKQVDKYSMLEDDVQVATQQVLVTNLPTKDDKIGSSKPLNQSRQASKRRDDQQQQNQEKLTSVSISYERLLPMIHILSDIRWLESIKTDPTK</sequence>